<dbReference type="RefSeq" id="WP_058528188.1">
    <property type="nucleotide sequence ID" value="NZ_CAAAHZ010000013.1"/>
</dbReference>
<protein>
    <recommendedName>
        <fullName evidence="6 7">Large ribosomal subunit protein uL18</fullName>
    </recommendedName>
</protein>
<dbReference type="SUPFAM" id="SSF53137">
    <property type="entry name" value="Translational machinery components"/>
    <property type="match status" value="1"/>
</dbReference>
<comment type="similarity">
    <text evidence="1 7">Belongs to the universal ribosomal protein uL18 family.</text>
</comment>
<dbReference type="AlphaFoldDB" id="A0A0W0VTH7"/>
<evidence type="ECO:0000313" key="8">
    <source>
        <dbReference type="EMBL" id="KTD23293.1"/>
    </source>
</evidence>
<evidence type="ECO:0000256" key="6">
    <source>
        <dbReference type="ARBA" id="ARBA00035197"/>
    </source>
</evidence>
<dbReference type="PANTHER" id="PTHR12899">
    <property type="entry name" value="39S RIBOSOMAL PROTEIN L18, MITOCHONDRIAL"/>
    <property type="match status" value="1"/>
</dbReference>
<keyword evidence="2 7" id="KW-0699">rRNA-binding</keyword>
<dbReference type="HAMAP" id="MF_01337_B">
    <property type="entry name" value="Ribosomal_uL18_B"/>
    <property type="match status" value="1"/>
</dbReference>
<dbReference type="GO" id="GO:0003735">
    <property type="term" value="F:structural constituent of ribosome"/>
    <property type="evidence" value="ECO:0007669"/>
    <property type="project" value="InterPro"/>
</dbReference>
<keyword evidence="5 7" id="KW-0687">Ribonucleoprotein</keyword>
<evidence type="ECO:0000256" key="4">
    <source>
        <dbReference type="ARBA" id="ARBA00022980"/>
    </source>
</evidence>
<sequence>MNKYIARSRRGAKAKAIIRKSGLPRMVVYRSSKHIYAQIVTAGEQGDVVVASCSTLDKDLRTKVEGSKTEQAMQVGKSLAERAKAKNISQVAFDRSGYLYHGRVKAIADGAREAGLEF</sequence>
<evidence type="ECO:0000256" key="7">
    <source>
        <dbReference type="HAMAP-Rule" id="MF_01337"/>
    </source>
</evidence>
<dbReference type="NCBIfam" id="TIGR00060">
    <property type="entry name" value="L18_bact"/>
    <property type="match status" value="1"/>
</dbReference>
<gene>
    <name evidence="7" type="primary">rplR</name>
    <name evidence="8" type="ORF">Llon_0178</name>
</gene>
<name>A0A0W0VTH7_9GAMM</name>
<proteinExistence type="inferred from homology"/>
<dbReference type="GO" id="GO:0006412">
    <property type="term" value="P:translation"/>
    <property type="evidence" value="ECO:0007669"/>
    <property type="project" value="UniProtKB-UniRule"/>
</dbReference>
<dbReference type="InterPro" id="IPR004389">
    <property type="entry name" value="Ribosomal_uL18_bac-type"/>
</dbReference>
<dbReference type="GO" id="GO:0008097">
    <property type="term" value="F:5S rRNA binding"/>
    <property type="evidence" value="ECO:0007669"/>
    <property type="project" value="TreeGrafter"/>
</dbReference>
<dbReference type="PANTHER" id="PTHR12899:SF3">
    <property type="entry name" value="LARGE RIBOSOMAL SUBUNIT PROTEIN UL18M"/>
    <property type="match status" value="1"/>
</dbReference>
<evidence type="ECO:0000313" key="9">
    <source>
        <dbReference type="Proteomes" id="UP000054997"/>
    </source>
</evidence>
<comment type="caution">
    <text evidence="8">The sequence shown here is derived from an EMBL/GenBank/DDBJ whole genome shotgun (WGS) entry which is preliminary data.</text>
</comment>
<accession>A0A0W0VTH7</accession>
<evidence type="ECO:0000256" key="2">
    <source>
        <dbReference type="ARBA" id="ARBA00022730"/>
    </source>
</evidence>
<dbReference type="Gene3D" id="3.30.420.100">
    <property type="match status" value="1"/>
</dbReference>
<keyword evidence="9" id="KW-1185">Reference proteome</keyword>
<keyword evidence="3 7" id="KW-0694">RNA-binding</keyword>
<dbReference type="OrthoDB" id="9810939at2"/>
<dbReference type="PATRIC" id="fig|45068.5.peg.186"/>
<dbReference type="CDD" id="cd00432">
    <property type="entry name" value="Ribosomal_L18_L5e"/>
    <property type="match status" value="1"/>
</dbReference>
<dbReference type="Pfam" id="PF00861">
    <property type="entry name" value="Ribosomal_L18p"/>
    <property type="match status" value="1"/>
</dbReference>
<dbReference type="InterPro" id="IPR057268">
    <property type="entry name" value="Ribosomal_L18"/>
</dbReference>
<dbReference type="Proteomes" id="UP000054997">
    <property type="component" value="Unassembled WGS sequence"/>
</dbReference>
<evidence type="ECO:0000256" key="5">
    <source>
        <dbReference type="ARBA" id="ARBA00023274"/>
    </source>
</evidence>
<reference evidence="8 9" key="1">
    <citation type="submission" date="2015-11" db="EMBL/GenBank/DDBJ databases">
        <title>Genomic analysis of 38 Legionella species identifies large and diverse effector repertoires.</title>
        <authorList>
            <person name="Burstein D."/>
            <person name="Amaro F."/>
            <person name="Zusman T."/>
            <person name="Lifshitz Z."/>
            <person name="Cohen O."/>
            <person name="Gilbert J.A."/>
            <person name="Pupko T."/>
            <person name="Shuman H.A."/>
            <person name="Segal G."/>
        </authorList>
    </citation>
    <scope>NUCLEOTIDE SEQUENCE [LARGE SCALE GENOMIC DNA]</scope>
    <source>
        <strain evidence="8 9">ATCC 49505</strain>
    </source>
</reference>
<evidence type="ECO:0000256" key="3">
    <source>
        <dbReference type="ARBA" id="ARBA00022884"/>
    </source>
</evidence>
<keyword evidence="4 7" id="KW-0689">Ribosomal protein</keyword>
<organism evidence="8 9">
    <name type="scientific">Legionella londiniensis</name>
    <dbReference type="NCBI Taxonomy" id="45068"/>
    <lineage>
        <taxon>Bacteria</taxon>
        <taxon>Pseudomonadati</taxon>
        <taxon>Pseudomonadota</taxon>
        <taxon>Gammaproteobacteria</taxon>
        <taxon>Legionellales</taxon>
        <taxon>Legionellaceae</taxon>
        <taxon>Legionella</taxon>
    </lineage>
</organism>
<comment type="function">
    <text evidence="7">This is one of the proteins that bind and probably mediate the attachment of the 5S RNA into the large ribosomal subunit, where it forms part of the central protuberance.</text>
</comment>
<dbReference type="InterPro" id="IPR005484">
    <property type="entry name" value="Ribosomal_uL18_bac/plant/anim"/>
</dbReference>
<dbReference type="STRING" id="45068.Llon_0178"/>
<dbReference type="GO" id="GO:0022625">
    <property type="term" value="C:cytosolic large ribosomal subunit"/>
    <property type="evidence" value="ECO:0007669"/>
    <property type="project" value="TreeGrafter"/>
</dbReference>
<evidence type="ECO:0000256" key="1">
    <source>
        <dbReference type="ARBA" id="ARBA00007116"/>
    </source>
</evidence>
<dbReference type="EMBL" id="LNYK01000001">
    <property type="protein sequence ID" value="KTD23293.1"/>
    <property type="molecule type" value="Genomic_DNA"/>
</dbReference>
<dbReference type="FunFam" id="3.30.420.100:FF:000001">
    <property type="entry name" value="50S ribosomal protein L18"/>
    <property type="match status" value="1"/>
</dbReference>
<comment type="subunit">
    <text evidence="7">Part of the 50S ribosomal subunit; part of the 5S rRNA/L5/L18/L25 subcomplex. Contacts the 5S and 23S rRNAs.</text>
</comment>